<dbReference type="PANTHER" id="PTHR33154">
    <property type="entry name" value="TRANSCRIPTIONAL REGULATOR, ARSR FAMILY"/>
    <property type="match status" value="1"/>
</dbReference>
<gene>
    <name evidence="5" type="ORF">F1C12_12680</name>
</gene>
<organism evidence="5 6">
    <name type="scientific">Leifsonia shinshuensis</name>
    <dbReference type="NCBI Taxonomy" id="150026"/>
    <lineage>
        <taxon>Bacteria</taxon>
        <taxon>Bacillati</taxon>
        <taxon>Actinomycetota</taxon>
        <taxon>Actinomycetes</taxon>
        <taxon>Micrococcales</taxon>
        <taxon>Microbacteriaceae</taxon>
        <taxon>Leifsonia</taxon>
    </lineage>
</organism>
<dbReference type="InterPro" id="IPR001845">
    <property type="entry name" value="HTH_ArsR_DNA-bd_dom"/>
</dbReference>
<proteinExistence type="predicted"/>
<keyword evidence="1" id="KW-0805">Transcription regulation</keyword>
<accession>A0A7G6YGT5</accession>
<feature type="domain" description="HTH arsR-type" evidence="4">
    <location>
        <begin position="1"/>
        <end position="86"/>
    </location>
</feature>
<reference evidence="6" key="1">
    <citation type="submission" date="2019-09" db="EMBL/GenBank/DDBJ databases">
        <title>Antimicrobial potential of Antarctic Bacteria.</title>
        <authorList>
            <person name="Benaud N."/>
            <person name="Edwards R.J."/>
            <person name="Ferrari B.C."/>
        </authorList>
    </citation>
    <scope>NUCLEOTIDE SEQUENCE [LARGE SCALE GENOMIC DNA]</scope>
    <source>
        <strain evidence="6">INR9</strain>
    </source>
</reference>
<dbReference type="InterPro" id="IPR036388">
    <property type="entry name" value="WH-like_DNA-bd_sf"/>
</dbReference>
<protein>
    <submittedName>
        <fullName evidence="5">Winged helix-turn-helix transcriptional regulator</fullName>
    </submittedName>
</protein>
<dbReference type="InterPro" id="IPR011991">
    <property type="entry name" value="ArsR-like_HTH"/>
</dbReference>
<evidence type="ECO:0000313" key="5">
    <source>
        <dbReference type="EMBL" id="QNE37700.1"/>
    </source>
</evidence>
<keyword evidence="3" id="KW-0804">Transcription</keyword>
<dbReference type="PANTHER" id="PTHR33154:SF33">
    <property type="entry name" value="TRANSCRIPTIONAL REPRESSOR SDPR"/>
    <property type="match status" value="1"/>
</dbReference>
<sequence length="111" mass="11833">MAFAALADPTRAAIVDLLARRGELAAGGIGAEFTSSASAISQHLKVLREAGLVTVEKRAQQRVYRLDASALAGVEGWLASRARQWNARMDKLAAHIEKTSASMAQDRGELS</sequence>
<dbReference type="AlphaFoldDB" id="A0A7G6YGT5"/>
<dbReference type="Pfam" id="PF01022">
    <property type="entry name" value="HTH_5"/>
    <property type="match status" value="1"/>
</dbReference>
<dbReference type="InterPro" id="IPR036390">
    <property type="entry name" value="WH_DNA-bd_sf"/>
</dbReference>
<name>A0A7G6YGT5_9MICO</name>
<dbReference type="SUPFAM" id="SSF46785">
    <property type="entry name" value="Winged helix' DNA-binding domain"/>
    <property type="match status" value="1"/>
</dbReference>
<dbReference type="Gene3D" id="1.10.10.10">
    <property type="entry name" value="Winged helix-like DNA-binding domain superfamily/Winged helix DNA-binding domain"/>
    <property type="match status" value="1"/>
</dbReference>
<dbReference type="GO" id="GO:0003677">
    <property type="term" value="F:DNA binding"/>
    <property type="evidence" value="ECO:0007669"/>
    <property type="project" value="UniProtKB-KW"/>
</dbReference>
<dbReference type="Proteomes" id="UP000515511">
    <property type="component" value="Chromosome"/>
</dbReference>
<dbReference type="InterPro" id="IPR051081">
    <property type="entry name" value="HTH_MetalResp_TranReg"/>
</dbReference>
<dbReference type="SMART" id="SM00418">
    <property type="entry name" value="HTH_ARSR"/>
    <property type="match status" value="1"/>
</dbReference>
<keyword evidence="2" id="KW-0238">DNA-binding</keyword>
<evidence type="ECO:0000256" key="1">
    <source>
        <dbReference type="ARBA" id="ARBA00023015"/>
    </source>
</evidence>
<evidence type="ECO:0000256" key="3">
    <source>
        <dbReference type="ARBA" id="ARBA00023163"/>
    </source>
</evidence>
<dbReference type="CDD" id="cd00090">
    <property type="entry name" value="HTH_ARSR"/>
    <property type="match status" value="1"/>
</dbReference>
<dbReference type="PROSITE" id="PS50987">
    <property type="entry name" value="HTH_ARSR_2"/>
    <property type="match status" value="1"/>
</dbReference>
<evidence type="ECO:0000256" key="2">
    <source>
        <dbReference type="ARBA" id="ARBA00023125"/>
    </source>
</evidence>
<evidence type="ECO:0000259" key="4">
    <source>
        <dbReference type="PROSITE" id="PS50987"/>
    </source>
</evidence>
<dbReference type="PRINTS" id="PR00778">
    <property type="entry name" value="HTHARSR"/>
</dbReference>
<evidence type="ECO:0000313" key="6">
    <source>
        <dbReference type="Proteomes" id="UP000515511"/>
    </source>
</evidence>
<dbReference type="EMBL" id="CP043641">
    <property type="protein sequence ID" value="QNE37700.1"/>
    <property type="molecule type" value="Genomic_DNA"/>
</dbReference>
<dbReference type="GO" id="GO:0003700">
    <property type="term" value="F:DNA-binding transcription factor activity"/>
    <property type="evidence" value="ECO:0007669"/>
    <property type="project" value="InterPro"/>
</dbReference>
<dbReference type="NCBIfam" id="NF033788">
    <property type="entry name" value="HTH_metalloreg"/>
    <property type="match status" value="1"/>
</dbReference>
<dbReference type="KEGG" id="lse:F1C12_12680"/>